<protein>
    <submittedName>
        <fullName evidence="4">Aa_trans domain-containing protein</fullName>
    </submittedName>
</protein>
<keyword evidence="3" id="KW-1185">Reference proteome</keyword>
<evidence type="ECO:0000313" key="4">
    <source>
        <dbReference type="WBParaSite" id="Hba_18648"/>
    </source>
</evidence>
<evidence type="ECO:0000256" key="2">
    <source>
        <dbReference type="SAM" id="Phobius"/>
    </source>
</evidence>
<evidence type="ECO:0000256" key="1">
    <source>
        <dbReference type="SAM" id="MobiDB-lite"/>
    </source>
</evidence>
<dbReference type="AlphaFoldDB" id="A0A1I7XM97"/>
<reference evidence="4" key="1">
    <citation type="submission" date="2016-11" db="UniProtKB">
        <authorList>
            <consortium name="WormBaseParasite"/>
        </authorList>
    </citation>
    <scope>IDENTIFICATION</scope>
</reference>
<proteinExistence type="predicted"/>
<evidence type="ECO:0000313" key="3">
    <source>
        <dbReference type="Proteomes" id="UP000095283"/>
    </source>
</evidence>
<accession>A0A1I7XM97</accession>
<feature type="transmembrane region" description="Helical" evidence="2">
    <location>
        <begin position="110"/>
        <end position="130"/>
    </location>
</feature>
<dbReference type="WBParaSite" id="Hba_18648">
    <property type="protein sequence ID" value="Hba_18648"/>
    <property type="gene ID" value="Hba_18648"/>
</dbReference>
<keyword evidence="2" id="KW-0812">Transmembrane</keyword>
<organism evidence="3 4">
    <name type="scientific">Heterorhabditis bacteriophora</name>
    <name type="common">Entomopathogenic nematode worm</name>
    <dbReference type="NCBI Taxonomy" id="37862"/>
    <lineage>
        <taxon>Eukaryota</taxon>
        <taxon>Metazoa</taxon>
        <taxon>Ecdysozoa</taxon>
        <taxon>Nematoda</taxon>
        <taxon>Chromadorea</taxon>
        <taxon>Rhabditida</taxon>
        <taxon>Rhabditina</taxon>
        <taxon>Rhabditomorpha</taxon>
        <taxon>Strongyloidea</taxon>
        <taxon>Heterorhabditidae</taxon>
        <taxon>Heterorhabditis</taxon>
    </lineage>
</organism>
<keyword evidence="2" id="KW-1133">Transmembrane helix</keyword>
<feature type="compositionally biased region" description="Basic and acidic residues" evidence="1">
    <location>
        <begin position="242"/>
        <end position="252"/>
    </location>
</feature>
<keyword evidence="2" id="KW-0472">Membrane</keyword>
<feature type="transmembrane region" description="Helical" evidence="2">
    <location>
        <begin position="79"/>
        <end position="98"/>
    </location>
</feature>
<feature type="transmembrane region" description="Helical" evidence="2">
    <location>
        <begin position="137"/>
        <end position="158"/>
    </location>
</feature>
<name>A0A1I7XM97_HETBA</name>
<sequence>MFFVAIPVPYMIAVDLPYFVNPILSETPGVLLSFTTIVSFSIQFWICVYRNISATFNRHAFIYDDELHESAHTKPATKILSQIVHLACDITFCLLMVLPNFGTSPNAELIHSLINIYGTAIWPTISLIMYSQKVRQMYYTSTLIFYVTIIVLSVNSYGNGHDEHGYSNLERIGGQGGDGYHGRGADGYYGFRGVRGDGYRGRDGSGGYGFGGLGGGGIGGEGGGVRGRREGIGGRSDSGADDGGHIYKRQEMRPAPIAENREYGYSGLGGGNRNFGYGYGELIGQRKATDNIGYDFNGQAVLGGYDYGARGGPNHGSEL</sequence>
<dbReference type="Proteomes" id="UP000095283">
    <property type="component" value="Unplaced"/>
</dbReference>
<feature type="region of interest" description="Disordered" evidence="1">
    <location>
        <begin position="224"/>
        <end position="255"/>
    </location>
</feature>
<feature type="transmembrane region" description="Helical" evidence="2">
    <location>
        <begin position="30"/>
        <end position="49"/>
    </location>
</feature>